<dbReference type="InterPro" id="IPR011761">
    <property type="entry name" value="ATP-grasp"/>
</dbReference>
<protein>
    <submittedName>
        <fullName evidence="3">Glutathione synthase/RimK-type ligase, ATP-grasp superfamily</fullName>
    </submittedName>
</protein>
<dbReference type="GO" id="GO:0005737">
    <property type="term" value="C:cytoplasm"/>
    <property type="evidence" value="ECO:0007669"/>
    <property type="project" value="TreeGrafter"/>
</dbReference>
<organism evidence="3 4">
    <name type="scientific">Halobacillus alkaliphilus</name>
    <dbReference type="NCBI Taxonomy" id="396056"/>
    <lineage>
        <taxon>Bacteria</taxon>
        <taxon>Bacillati</taxon>
        <taxon>Bacillota</taxon>
        <taxon>Bacilli</taxon>
        <taxon>Bacillales</taxon>
        <taxon>Bacillaceae</taxon>
        <taxon>Halobacillus</taxon>
    </lineage>
</organism>
<evidence type="ECO:0000313" key="4">
    <source>
        <dbReference type="Proteomes" id="UP000198897"/>
    </source>
</evidence>
<keyword evidence="1" id="KW-0547">Nucleotide-binding</keyword>
<dbReference type="GO" id="GO:0005524">
    <property type="term" value="F:ATP binding"/>
    <property type="evidence" value="ECO:0007669"/>
    <property type="project" value="UniProtKB-UniRule"/>
</dbReference>
<reference evidence="4" key="1">
    <citation type="submission" date="2016-10" db="EMBL/GenBank/DDBJ databases">
        <authorList>
            <person name="Varghese N."/>
            <person name="Submissions S."/>
        </authorList>
    </citation>
    <scope>NUCLEOTIDE SEQUENCE [LARGE SCALE GENOMIC DNA]</scope>
    <source>
        <strain evidence="4">FP5</strain>
    </source>
</reference>
<dbReference type="EMBL" id="FOOG01000025">
    <property type="protein sequence ID" value="SFG15455.1"/>
    <property type="molecule type" value="Genomic_DNA"/>
</dbReference>
<gene>
    <name evidence="3" type="ORF">SAMN05216353_12542</name>
</gene>
<sequence>MNQTILIVADKRDFHAAAVSEALKKRGEKVEWIDFTDLTESCHMSMSIEQQPDAKIISSPGHPIELSEVKTIWWRRPKSPQENSELDEDTRNFVHGEWEHFLESFEAFVPGVKWVNRPYANRIANRKGFQLTAAKEAGLRIPNTLMTNDPSAVRSLADRGNPLVYKRIGGAPRPITATKELLPSDLNRLDSLTQCPAIFQERIEASMDIRVTAIGHDLYAAEIDSQSGSSQLDWRFDHSVPFRPHLLDKETSQSIRKVMEKLGILYGAFDLRLTPEGEYVFLEVNPSGQFLFIELLTEIPLTEHMAAFLSLSK</sequence>
<feature type="domain" description="ATP-grasp" evidence="2">
    <location>
        <begin position="131"/>
        <end position="310"/>
    </location>
</feature>
<proteinExistence type="predicted"/>
<keyword evidence="3" id="KW-0436">Ligase</keyword>
<dbReference type="GO" id="GO:0046872">
    <property type="term" value="F:metal ion binding"/>
    <property type="evidence" value="ECO:0007669"/>
    <property type="project" value="InterPro"/>
</dbReference>
<dbReference type="Proteomes" id="UP000198897">
    <property type="component" value="Unassembled WGS sequence"/>
</dbReference>
<dbReference type="PANTHER" id="PTHR21621:SF0">
    <property type="entry name" value="BETA-CITRYLGLUTAMATE SYNTHASE B-RELATED"/>
    <property type="match status" value="1"/>
</dbReference>
<dbReference type="PANTHER" id="PTHR21621">
    <property type="entry name" value="RIBOSOMAL PROTEIN S6 MODIFICATION PROTEIN"/>
    <property type="match status" value="1"/>
</dbReference>
<evidence type="ECO:0000313" key="3">
    <source>
        <dbReference type="EMBL" id="SFG15455.1"/>
    </source>
</evidence>
<evidence type="ECO:0000256" key="1">
    <source>
        <dbReference type="PROSITE-ProRule" id="PRU00409"/>
    </source>
</evidence>
<dbReference type="Gene3D" id="3.30.470.20">
    <property type="entry name" value="ATP-grasp fold, B domain"/>
    <property type="match status" value="1"/>
</dbReference>
<dbReference type="OrthoDB" id="583309at2"/>
<keyword evidence="4" id="KW-1185">Reference proteome</keyword>
<dbReference type="PROSITE" id="PS50975">
    <property type="entry name" value="ATP_GRASP"/>
    <property type="match status" value="1"/>
</dbReference>
<dbReference type="GO" id="GO:0009432">
    <property type="term" value="P:SOS response"/>
    <property type="evidence" value="ECO:0007669"/>
    <property type="project" value="TreeGrafter"/>
</dbReference>
<dbReference type="SUPFAM" id="SSF56059">
    <property type="entry name" value="Glutathione synthetase ATP-binding domain-like"/>
    <property type="match status" value="1"/>
</dbReference>
<accession>A0A1I2PH10</accession>
<evidence type="ECO:0000259" key="2">
    <source>
        <dbReference type="PROSITE" id="PS50975"/>
    </source>
</evidence>
<dbReference type="RefSeq" id="WP_089752535.1">
    <property type="nucleotide sequence ID" value="NZ_FOOG01000025.1"/>
</dbReference>
<keyword evidence="1" id="KW-0067">ATP-binding</keyword>
<dbReference type="Pfam" id="PF21068">
    <property type="entry name" value="ATPgraspMvdD"/>
    <property type="match status" value="1"/>
</dbReference>
<name>A0A1I2PH10_9BACI</name>
<dbReference type="AlphaFoldDB" id="A0A1I2PH10"/>
<dbReference type="GO" id="GO:0018169">
    <property type="term" value="F:ribosomal S6-glutamic acid ligase activity"/>
    <property type="evidence" value="ECO:0007669"/>
    <property type="project" value="TreeGrafter"/>
</dbReference>
<dbReference type="InterPro" id="IPR048936">
    <property type="entry name" value="MvdD-like_ATPgrasp"/>
</dbReference>